<dbReference type="InterPro" id="IPR013821">
    <property type="entry name" value="K_chnl_volt-dep_KCNQ_C"/>
</dbReference>
<feature type="compositionally biased region" description="Gly residues" evidence="1">
    <location>
        <begin position="86"/>
        <end position="98"/>
    </location>
</feature>
<evidence type="ECO:0000256" key="1">
    <source>
        <dbReference type="SAM" id="MobiDB-lite"/>
    </source>
</evidence>
<accession>A0A060X526</accession>
<evidence type="ECO:0000259" key="2">
    <source>
        <dbReference type="Pfam" id="PF03520"/>
    </source>
</evidence>
<protein>
    <recommendedName>
        <fullName evidence="2">Potassium channel voltage dependent KCNQ C-terminal domain-containing protein</fullName>
    </recommendedName>
</protein>
<feature type="region of interest" description="Disordered" evidence="1">
    <location>
        <begin position="45"/>
        <end position="130"/>
    </location>
</feature>
<feature type="domain" description="Potassium channel voltage dependent KCNQ C-terminal" evidence="2">
    <location>
        <begin position="105"/>
        <end position="148"/>
    </location>
</feature>
<proteinExistence type="predicted"/>
<reference evidence="3" key="2">
    <citation type="submission" date="2014-03" db="EMBL/GenBank/DDBJ databases">
        <authorList>
            <person name="Genoscope - CEA"/>
        </authorList>
    </citation>
    <scope>NUCLEOTIDE SEQUENCE</scope>
</reference>
<dbReference type="Proteomes" id="UP000193380">
    <property type="component" value="Unassembled WGS sequence"/>
</dbReference>
<feature type="compositionally biased region" description="Low complexity" evidence="1">
    <location>
        <begin position="73"/>
        <end position="85"/>
    </location>
</feature>
<name>A0A060X526_ONCMY</name>
<reference evidence="3" key="1">
    <citation type="journal article" date="2014" name="Nat. Commun.">
        <title>The rainbow trout genome provides novel insights into evolution after whole-genome duplication in vertebrates.</title>
        <authorList>
            <person name="Berthelot C."/>
            <person name="Brunet F."/>
            <person name="Chalopin D."/>
            <person name="Juanchich A."/>
            <person name="Bernard M."/>
            <person name="Noel B."/>
            <person name="Bento P."/>
            <person name="Da Silva C."/>
            <person name="Labadie K."/>
            <person name="Alberti A."/>
            <person name="Aury J.M."/>
            <person name="Louis A."/>
            <person name="Dehais P."/>
            <person name="Bardou P."/>
            <person name="Montfort J."/>
            <person name="Klopp C."/>
            <person name="Cabau C."/>
            <person name="Gaspin C."/>
            <person name="Thorgaard G.H."/>
            <person name="Boussaha M."/>
            <person name="Quillet E."/>
            <person name="Guyomard R."/>
            <person name="Galiana D."/>
            <person name="Bobe J."/>
            <person name="Volff J.N."/>
            <person name="Genet C."/>
            <person name="Wincker P."/>
            <person name="Jaillon O."/>
            <person name="Roest Crollius H."/>
            <person name="Guiguen Y."/>
        </authorList>
    </citation>
    <scope>NUCLEOTIDE SEQUENCE [LARGE SCALE GENOMIC DNA]</scope>
</reference>
<dbReference type="AlphaFoldDB" id="A0A060X526"/>
<gene>
    <name evidence="3" type="ORF">GSONMT00048079001</name>
</gene>
<dbReference type="STRING" id="8022.A0A060X526"/>
<evidence type="ECO:0000313" key="4">
    <source>
        <dbReference type="Proteomes" id="UP000193380"/>
    </source>
</evidence>
<dbReference type="EMBL" id="FR904833">
    <property type="protein sequence ID" value="CDQ72434.1"/>
    <property type="molecule type" value="Genomic_DNA"/>
</dbReference>
<dbReference type="PaxDb" id="8022-A0A060X526"/>
<sequence length="165" mass="18271">MLTAIYEVKLWYAFFCFPVTRQVFRLIPPLNQLDLLRNLKSKSGLSFRKESQPEPSPSQKVSLKERVFSSPRSSGTKGKGSPQGPSGQGSQGQGGQGQGQPIRRSPSGDNSNEDSPSKVPKSWSFGERSRARQAFRIKGAASRQNSEGRSILLSLHNVFLRYLIC</sequence>
<organism evidence="3 4">
    <name type="scientific">Oncorhynchus mykiss</name>
    <name type="common">Rainbow trout</name>
    <name type="synonym">Salmo gairdneri</name>
    <dbReference type="NCBI Taxonomy" id="8022"/>
    <lineage>
        <taxon>Eukaryota</taxon>
        <taxon>Metazoa</taxon>
        <taxon>Chordata</taxon>
        <taxon>Craniata</taxon>
        <taxon>Vertebrata</taxon>
        <taxon>Euteleostomi</taxon>
        <taxon>Actinopterygii</taxon>
        <taxon>Neopterygii</taxon>
        <taxon>Teleostei</taxon>
        <taxon>Protacanthopterygii</taxon>
        <taxon>Salmoniformes</taxon>
        <taxon>Salmonidae</taxon>
        <taxon>Salmoninae</taxon>
        <taxon>Oncorhynchus</taxon>
    </lineage>
</organism>
<evidence type="ECO:0000313" key="3">
    <source>
        <dbReference type="EMBL" id="CDQ72434.1"/>
    </source>
</evidence>
<dbReference type="Pfam" id="PF03520">
    <property type="entry name" value="KCNQ_channel"/>
    <property type="match status" value="1"/>
</dbReference>